<sequence length="61" mass="7435">MRAKLHQRVFDRFFSEYLATQINEIEFDEKIKASMKQWKWRTRKTQSSQLNILNSTKLSIN</sequence>
<dbReference type="Proteomes" id="UP001322219">
    <property type="component" value="Segment"/>
</dbReference>
<gene>
    <name evidence="1" type="ORF">FBHYGVHD_CDS0073</name>
</gene>
<evidence type="ECO:0000313" key="1">
    <source>
        <dbReference type="EMBL" id="WPF64920.1"/>
    </source>
</evidence>
<name>A0ABZ0QZC2_9CAUD</name>
<evidence type="ECO:0000313" key="2">
    <source>
        <dbReference type="Proteomes" id="UP001322219"/>
    </source>
</evidence>
<dbReference type="EMBL" id="OR670591">
    <property type="protein sequence ID" value="WPF64920.1"/>
    <property type="molecule type" value="Genomic_DNA"/>
</dbReference>
<protein>
    <submittedName>
        <fullName evidence="1">Uncharacterized protein</fullName>
    </submittedName>
</protein>
<organism evidence="1 2">
    <name type="scientific">Staphylococcus phage MVC_VPHSA1</name>
    <dbReference type="NCBI Taxonomy" id="3088876"/>
    <lineage>
        <taxon>Viruses</taxon>
        <taxon>Duplodnaviria</taxon>
        <taxon>Heunggongvirae</taxon>
        <taxon>Uroviricota</taxon>
        <taxon>Caudoviricetes</taxon>
        <taxon>Ehrlichviridae</taxon>
        <taxon>Chennaivirus</taxon>
        <taxon>Chennaivirus MVCVPHSA1</taxon>
    </lineage>
</organism>
<keyword evidence="2" id="KW-1185">Reference proteome</keyword>
<accession>A0ABZ0QZC2</accession>
<proteinExistence type="predicted"/>
<reference evidence="1 2" key="1">
    <citation type="submission" date="2023-10" db="EMBL/GenBank/DDBJ databases">
        <title>Genome Sequence of the Siphoviridae Staphylococcus aureus Phage MVC_VPHSA1.</title>
        <authorList>
            <person name="Deepak S.J."/>
            <person name="Porteen K."/>
            <person name="Wilfred R."/>
            <person name="Anbazhagan S."/>
            <person name="Elango A."/>
            <person name="Senthil Kumar T."/>
            <person name="Narendra B."/>
            <person name="Sureshkannan S."/>
            <person name="Nithya Quintoil M."/>
            <person name="Charley C.A."/>
            <person name="Teresa S."/>
            <person name="Raghavendra A.G."/>
        </authorList>
    </citation>
    <scope>NUCLEOTIDE SEQUENCE [LARGE SCALE GENOMIC DNA]</scope>
</reference>